<dbReference type="InterPro" id="IPR008949">
    <property type="entry name" value="Isoprenoid_synthase_dom_sf"/>
</dbReference>
<keyword evidence="3 4" id="KW-0460">Magnesium</keyword>
<dbReference type="InterPro" id="IPR034686">
    <property type="entry name" value="Terpene_cyclase-like_2"/>
</dbReference>
<comment type="cofactor">
    <cofactor evidence="1 4">
        <name>Mg(2+)</name>
        <dbReference type="ChEBI" id="CHEBI:18420"/>
    </cofactor>
</comment>
<dbReference type="SUPFAM" id="SSF48576">
    <property type="entry name" value="Terpenoid synthases"/>
    <property type="match status" value="1"/>
</dbReference>
<keyword evidence="4" id="KW-0456">Lyase</keyword>
<keyword evidence="4" id="KW-0479">Metal-binding</keyword>
<evidence type="ECO:0000256" key="1">
    <source>
        <dbReference type="ARBA" id="ARBA00001946"/>
    </source>
</evidence>
<evidence type="ECO:0000256" key="4">
    <source>
        <dbReference type="RuleBase" id="RU366034"/>
    </source>
</evidence>
<dbReference type="Pfam" id="PF19086">
    <property type="entry name" value="Terpene_syn_C_2"/>
    <property type="match status" value="1"/>
</dbReference>
<organism evidence="5 6">
    <name type="scientific">Basidiobolus ranarum</name>
    <dbReference type="NCBI Taxonomy" id="34480"/>
    <lineage>
        <taxon>Eukaryota</taxon>
        <taxon>Fungi</taxon>
        <taxon>Fungi incertae sedis</taxon>
        <taxon>Zoopagomycota</taxon>
        <taxon>Entomophthoromycotina</taxon>
        <taxon>Basidiobolomycetes</taxon>
        <taxon>Basidiobolales</taxon>
        <taxon>Basidiobolaceae</taxon>
        <taxon>Basidiobolus</taxon>
    </lineage>
</organism>
<reference evidence="5 6" key="1">
    <citation type="submission" date="2023-04" db="EMBL/GenBank/DDBJ databases">
        <title>Genome of Basidiobolus ranarum AG-B5.</title>
        <authorList>
            <person name="Stajich J.E."/>
            <person name="Carter-House D."/>
            <person name="Gryganskyi A."/>
        </authorList>
    </citation>
    <scope>NUCLEOTIDE SEQUENCE [LARGE SCALE GENOMIC DNA]</scope>
    <source>
        <strain evidence="5 6">AG-B5</strain>
    </source>
</reference>
<evidence type="ECO:0000313" key="6">
    <source>
        <dbReference type="Proteomes" id="UP001479436"/>
    </source>
</evidence>
<evidence type="ECO:0000256" key="2">
    <source>
        <dbReference type="ARBA" id="ARBA00006333"/>
    </source>
</evidence>
<evidence type="ECO:0000256" key="3">
    <source>
        <dbReference type="ARBA" id="ARBA00022842"/>
    </source>
</evidence>
<accession>A0ABR2WDC9</accession>
<gene>
    <name evidence="5" type="ORF">K7432_017443</name>
</gene>
<sequence>MRKRSPIWKIVAKLVSIVSCKSTKSVNFSLREDPLAMYADQIQAVLTSPICLSLAELWRDYCRFTDPDLQERTSHYFARYLSSYFKECEMRKAKGFPDVETYIRNRQDAGGMLLSLEVIEFTEQAPLPKEIYESSDFQKLRLEIINIVCWTNDLFSFEKEYAHGDINNLVIVLQNSLQCTFQDAADKASNMLDEEIQNFVKTQDTLQAWAQENYTKEVCDALGRHIFIYQNWIKGHIDWCFESLRYHQVPDVDQYLEKIFTHNAKNDMRRRKCAVGNKPVQI</sequence>
<keyword evidence="6" id="KW-1185">Reference proteome</keyword>
<proteinExistence type="inferred from homology"/>
<dbReference type="EMBL" id="JASJQH010003776">
    <property type="protein sequence ID" value="KAK9759507.1"/>
    <property type="molecule type" value="Genomic_DNA"/>
</dbReference>
<dbReference type="PANTHER" id="PTHR35201">
    <property type="entry name" value="TERPENE SYNTHASE"/>
    <property type="match status" value="1"/>
</dbReference>
<comment type="caution">
    <text evidence="5">The sequence shown here is derived from an EMBL/GenBank/DDBJ whole genome shotgun (WGS) entry which is preliminary data.</text>
</comment>
<comment type="similarity">
    <text evidence="2 4">Belongs to the terpene synthase family.</text>
</comment>
<dbReference type="Gene3D" id="1.10.600.10">
    <property type="entry name" value="Farnesyl Diphosphate Synthase"/>
    <property type="match status" value="1"/>
</dbReference>
<evidence type="ECO:0000313" key="5">
    <source>
        <dbReference type="EMBL" id="KAK9759507.1"/>
    </source>
</evidence>
<dbReference type="EC" id="4.2.3.-" evidence="4"/>
<dbReference type="PANTHER" id="PTHR35201:SF4">
    <property type="entry name" value="BETA-PINACENE SYNTHASE-RELATED"/>
    <property type="match status" value="1"/>
</dbReference>
<name>A0ABR2WDC9_9FUNG</name>
<protein>
    <recommendedName>
        <fullName evidence="4">Terpene synthase</fullName>
        <ecNumber evidence="4">4.2.3.-</ecNumber>
    </recommendedName>
</protein>
<dbReference type="Proteomes" id="UP001479436">
    <property type="component" value="Unassembled WGS sequence"/>
</dbReference>